<gene>
    <name evidence="1" type="ORF">XFF6991_30032</name>
</gene>
<proteinExistence type="predicted"/>
<evidence type="ECO:0000313" key="1">
    <source>
        <dbReference type="EMBL" id="SOO23712.1"/>
    </source>
</evidence>
<sequence length="141" mass="15794">MVSGRKRTMLPAREVALWADAESDLRRLETLVRDRLLAEAGSGWSEVSRDYADDLTYLSIALDRAEIGAVVRMEFGVRVDADWHATGMLVARWDSRRVPEGISALEIVAIDGEPVEVPRFVDALEPYLELPLVLAEEAEDR</sequence>
<accession>A0A7Z7NGB3</accession>
<protein>
    <submittedName>
        <fullName evidence="1">Uncharacterized protein</fullName>
    </submittedName>
</protein>
<comment type="caution">
    <text evidence="1">The sequence shown here is derived from an EMBL/GenBank/DDBJ whole genome shotgun (WGS) entry which is preliminary data.</text>
</comment>
<organism evidence="1 2">
    <name type="scientific">Xanthomonas campestris pv. phaseoli</name>
    <dbReference type="NCBI Taxonomy" id="317013"/>
    <lineage>
        <taxon>Bacteria</taxon>
        <taxon>Pseudomonadati</taxon>
        <taxon>Pseudomonadota</taxon>
        <taxon>Gammaproteobacteria</taxon>
        <taxon>Lysobacterales</taxon>
        <taxon>Lysobacteraceae</taxon>
        <taxon>Xanthomonas</taxon>
    </lineage>
</organism>
<dbReference type="EMBL" id="OCZC01000056">
    <property type="protein sequence ID" value="SOO23712.1"/>
    <property type="molecule type" value="Genomic_DNA"/>
</dbReference>
<name>A0A7Z7NGB3_XANCH</name>
<dbReference type="Proteomes" id="UP000234345">
    <property type="component" value="Unassembled WGS sequence"/>
</dbReference>
<evidence type="ECO:0000313" key="2">
    <source>
        <dbReference type="Proteomes" id="UP000234345"/>
    </source>
</evidence>
<reference evidence="1 2" key="1">
    <citation type="submission" date="2017-10" db="EMBL/GenBank/DDBJ databases">
        <authorList>
            <person name="Regsiter A."/>
            <person name="William W."/>
        </authorList>
    </citation>
    <scope>NUCLEOTIDE SEQUENCE [LARGE SCALE GENOMIC DNA]</scope>
    <source>
        <strain evidence="1 2">CFBP6991</strain>
    </source>
</reference>
<dbReference type="AlphaFoldDB" id="A0A7Z7NGB3"/>